<dbReference type="CDD" id="cd02185">
    <property type="entry name" value="AroH"/>
    <property type="match status" value="1"/>
</dbReference>
<reference evidence="3" key="1">
    <citation type="submission" date="2021-01" db="EMBL/GenBank/DDBJ databases">
        <title>Genomic Encyclopedia of Type Strains, Phase IV (KMG-IV): sequencing the most valuable type-strain genomes for metagenomic binning, comparative biology and taxonomic classification.</title>
        <authorList>
            <person name="Goeker M."/>
        </authorList>
    </citation>
    <scope>NUCLEOTIDE SEQUENCE</scope>
    <source>
        <strain evidence="3">DSM 21943</strain>
    </source>
</reference>
<organism evidence="3 4">
    <name type="scientific">Shouchella xiaoxiensis</name>
    <dbReference type="NCBI Taxonomy" id="766895"/>
    <lineage>
        <taxon>Bacteria</taxon>
        <taxon>Bacillati</taxon>
        <taxon>Bacillota</taxon>
        <taxon>Bacilli</taxon>
        <taxon>Bacillales</taxon>
        <taxon>Bacillaceae</taxon>
        <taxon>Shouchella</taxon>
    </lineage>
</organism>
<dbReference type="SUPFAM" id="SSF55298">
    <property type="entry name" value="YjgF-like"/>
    <property type="match status" value="1"/>
</dbReference>
<dbReference type="PROSITE" id="PS51167">
    <property type="entry name" value="CHORISMATE_MUT_1"/>
    <property type="match status" value="1"/>
</dbReference>
<dbReference type="PANTHER" id="PTHR21164:SF0">
    <property type="entry name" value="CHORISMATE MUTASE AROH"/>
    <property type="match status" value="1"/>
</dbReference>
<dbReference type="Proteomes" id="UP001179280">
    <property type="component" value="Unassembled WGS sequence"/>
</dbReference>
<dbReference type="NCBIfam" id="TIGR01796">
    <property type="entry name" value="CM_mono_aroH"/>
    <property type="match status" value="1"/>
</dbReference>
<sequence length="124" mass="13651">MMVRGVRGATTVKENDAALIESETETLVRAMVQANQIDPEQVAQVLITATGDIDAGFPAKALRNLDGWNYVPVMCAQEIPVKGSLSKCIRIMMTINTDIEQRLINHVFLENAVSLRPDLLKEGK</sequence>
<evidence type="ECO:0000256" key="1">
    <source>
        <dbReference type="NCBIfam" id="TIGR01796"/>
    </source>
</evidence>
<evidence type="ECO:0000313" key="3">
    <source>
        <dbReference type="EMBL" id="MBM7840160.1"/>
    </source>
</evidence>
<protein>
    <recommendedName>
        <fullName evidence="1 2">chorismate mutase</fullName>
        <ecNumber evidence="1 2">5.4.99.5</ecNumber>
    </recommendedName>
</protein>
<comment type="catalytic activity">
    <reaction evidence="2">
        <text>chorismate = prephenate</text>
        <dbReference type="Rhea" id="RHEA:13897"/>
        <dbReference type="ChEBI" id="CHEBI:29748"/>
        <dbReference type="ChEBI" id="CHEBI:29934"/>
        <dbReference type="EC" id="5.4.99.5"/>
    </reaction>
</comment>
<dbReference type="PIRSF" id="PIRSF005965">
    <property type="entry name" value="Chor_mut_AroH"/>
    <property type="match status" value="1"/>
</dbReference>
<keyword evidence="2" id="KW-0028">Amino-acid biosynthesis</keyword>
<gene>
    <name evidence="3" type="ORF">JOC54_003440</name>
</gene>
<proteinExistence type="predicted"/>
<dbReference type="InterPro" id="IPR035959">
    <property type="entry name" value="RutC-like_sf"/>
</dbReference>
<keyword evidence="2" id="KW-0057">Aromatic amino acid biosynthesis</keyword>
<name>A0ABS2SXA5_9BACI</name>
<accession>A0ABS2SXA5</accession>
<dbReference type="EMBL" id="JAFBCV010000012">
    <property type="protein sequence ID" value="MBM7840160.1"/>
    <property type="molecule type" value="Genomic_DNA"/>
</dbReference>
<dbReference type="Pfam" id="PF07736">
    <property type="entry name" value="CM_1"/>
    <property type="match status" value="1"/>
</dbReference>
<dbReference type="InterPro" id="IPR008243">
    <property type="entry name" value="Chorismate_mutase_AroH"/>
</dbReference>
<dbReference type="GO" id="GO:0004106">
    <property type="term" value="F:chorismate mutase activity"/>
    <property type="evidence" value="ECO:0007669"/>
    <property type="project" value="UniProtKB-EC"/>
</dbReference>
<keyword evidence="4" id="KW-1185">Reference proteome</keyword>
<dbReference type="PANTHER" id="PTHR21164">
    <property type="entry name" value="CHORISMATE MUTASE"/>
    <property type="match status" value="1"/>
</dbReference>
<evidence type="ECO:0000256" key="2">
    <source>
        <dbReference type="PROSITE-ProRule" id="PRU00514"/>
    </source>
</evidence>
<dbReference type="Gene3D" id="3.30.1330.40">
    <property type="entry name" value="RutC-like"/>
    <property type="match status" value="1"/>
</dbReference>
<comment type="caution">
    <text evidence="3">The sequence shown here is derived from an EMBL/GenBank/DDBJ whole genome shotgun (WGS) entry which is preliminary data.</text>
</comment>
<evidence type="ECO:0000313" key="4">
    <source>
        <dbReference type="Proteomes" id="UP001179280"/>
    </source>
</evidence>
<keyword evidence="2 3" id="KW-0413">Isomerase</keyword>
<dbReference type="EC" id="5.4.99.5" evidence="1 2"/>